<keyword evidence="2" id="KW-1185">Reference proteome</keyword>
<sequence length="156" mass="17132">MEGYSHIEDPRRPQHLAYFDQNAQAYSNFLATAAAVESYNVRRAERAATPTDLVTNANTRINGGTTYEPDHVVEVSDRVFTEEKPDEALEQIANSLDTDEQLPFWLIPNAAESSGDDAKAGQVSHAVSLEKCYSSSSSSLDGSDIAHEKSVRLLLE</sequence>
<comment type="caution">
    <text evidence="1">The sequence shown here is derived from an EMBL/GenBank/DDBJ whole genome shotgun (WGS) entry which is preliminary data.</text>
</comment>
<protein>
    <submittedName>
        <fullName evidence="1">Uncharacterized protein</fullName>
    </submittedName>
</protein>
<proteinExistence type="predicted"/>
<gene>
    <name evidence="1" type="ORF">FVE85_4510</name>
</gene>
<accession>A0A5J4YKA7</accession>
<name>A0A5J4YKA7_PORPP</name>
<reference evidence="2" key="1">
    <citation type="journal article" date="2019" name="Nat. Commun.">
        <title>Expansion of phycobilisome linker gene families in mesophilic red algae.</title>
        <authorList>
            <person name="Lee J."/>
            <person name="Kim D."/>
            <person name="Bhattacharya D."/>
            <person name="Yoon H.S."/>
        </authorList>
    </citation>
    <scope>NUCLEOTIDE SEQUENCE [LARGE SCALE GENOMIC DNA]</scope>
    <source>
        <strain evidence="2">CCMP 1328</strain>
    </source>
</reference>
<evidence type="ECO:0000313" key="1">
    <source>
        <dbReference type="EMBL" id="KAA8491093.1"/>
    </source>
</evidence>
<dbReference type="Proteomes" id="UP000324585">
    <property type="component" value="Unassembled WGS sequence"/>
</dbReference>
<dbReference type="AlphaFoldDB" id="A0A5J4YKA7"/>
<evidence type="ECO:0000313" key="2">
    <source>
        <dbReference type="Proteomes" id="UP000324585"/>
    </source>
</evidence>
<organism evidence="1 2">
    <name type="scientific">Porphyridium purpureum</name>
    <name type="common">Red alga</name>
    <name type="synonym">Porphyridium cruentum</name>
    <dbReference type="NCBI Taxonomy" id="35688"/>
    <lineage>
        <taxon>Eukaryota</taxon>
        <taxon>Rhodophyta</taxon>
        <taxon>Bangiophyceae</taxon>
        <taxon>Porphyridiales</taxon>
        <taxon>Porphyridiaceae</taxon>
        <taxon>Porphyridium</taxon>
    </lineage>
</organism>
<dbReference type="EMBL" id="VRMN01000016">
    <property type="protein sequence ID" value="KAA8491093.1"/>
    <property type="molecule type" value="Genomic_DNA"/>
</dbReference>